<accession>A0A1G7V3L7</accession>
<name>A0A1G7V3L7_9RHOO</name>
<dbReference type="PROSITE" id="PS51833">
    <property type="entry name" value="HDOD"/>
    <property type="match status" value="1"/>
</dbReference>
<dbReference type="SUPFAM" id="SSF109604">
    <property type="entry name" value="HD-domain/PDEase-like"/>
    <property type="match status" value="1"/>
</dbReference>
<feature type="domain" description="HDOD" evidence="1">
    <location>
        <begin position="19"/>
        <end position="211"/>
    </location>
</feature>
<protein>
    <submittedName>
        <fullName evidence="2">HD-like signal output (HDOD) domain, no enzymatic activity</fullName>
    </submittedName>
</protein>
<dbReference type="Proteomes" id="UP000198607">
    <property type="component" value="Unassembled WGS sequence"/>
</dbReference>
<sequence>MTPAAKKTDPAALLRGLKIPPCPQILNDLNAELRKEDGDPRRIAALVRGDVALSAAVLKIVNSVGASINRSVNSVDDAVLMIGNRNLMNFVVGHFVRQAVSGGKKLNLERFWDRAAHNAEISALLSGQLKGTRRETAYCMGLFHDCGIPLMMQRFPDYKDTLQLANKSLSKFTEIEEQQHGTDHATIGYLMTKSWGLSDVLCEAIRYHHDHDVLDGSLSHAPGDEVCVLIGITLVSERIAGMLLRKPEEHEWERAAAPVAQFFGLSAVDLDDLIDDVLFQYRQTTTLGQNEP</sequence>
<evidence type="ECO:0000313" key="3">
    <source>
        <dbReference type="Proteomes" id="UP000198607"/>
    </source>
</evidence>
<organism evidence="2 3">
    <name type="scientific">Propionivibrio dicarboxylicus</name>
    <dbReference type="NCBI Taxonomy" id="83767"/>
    <lineage>
        <taxon>Bacteria</taxon>
        <taxon>Pseudomonadati</taxon>
        <taxon>Pseudomonadota</taxon>
        <taxon>Betaproteobacteria</taxon>
        <taxon>Rhodocyclales</taxon>
        <taxon>Rhodocyclaceae</taxon>
        <taxon>Propionivibrio</taxon>
    </lineage>
</organism>
<dbReference type="InterPro" id="IPR052340">
    <property type="entry name" value="RNase_Y/CdgJ"/>
</dbReference>
<reference evidence="2 3" key="1">
    <citation type="submission" date="2016-10" db="EMBL/GenBank/DDBJ databases">
        <authorList>
            <person name="de Groot N.N."/>
        </authorList>
    </citation>
    <scope>NUCLEOTIDE SEQUENCE [LARGE SCALE GENOMIC DNA]</scope>
    <source>
        <strain evidence="2 3">DSM 5885</strain>
    </source>
</reference>
<evidence type="ECO:0000313" key="2">
    <source>
        <dbReference type="EMBL" id="SDG53550.1"/>
    </source>
</evidence>
<gene>
    <name evidence="2" type="ORF">SAMN05660652_00060</name>
</gene>
<dbReference type="RefSeq" id="WP_176785686.1">
    <property type="nucleotide sequence ID" value="NZ_FNCY01000001.1"/>
</dbReference>
<dbReference type="STRING" id="83767.SAMN05660652_00060"/>
<dbReference type="AlphaFoldDB" id="A0A1G7V3L7"/>
<dbReference type="Gene3D" id="1.10.3210.10">
    <property type="entry name" value="Hypothetical protein af1432"/>
    <property type="match status" value="1"/>
</dbReference>
<dbReference type="Pfam" id="PF08668">
    <property type="entry name" value="HDOD"/>
    <property type="match status" value="1"/>
</dbReference>
<keyword evidence="3" id="KW-1185">Reference proteome</keyword>
<dbReference type="PANTHER" id="PTHR33525:SF6">
    <property type="entry name" value="HDOD DOMAIN-CONTAINING PROTEIN"/>
    <property type="match status" value="1"/>
</dbReference>
<dbReference type="InterPro" id="IPR013976">
    <property type="entry name" value="HDOD"/>
</dbReference>
<dbReference type="EMBL" id="FNCY01000001">
    <property type="protein sequence ID" value="SDG53550.1"/>
    <property type="molecule type" value="Genomic_DNA"/>
</dbReference>
<evidence type="ECO:0000259" key="1">
    <source>
        <dbReference type="PROSITE" id="PS51833"/>
    </source>
</evidence>
<proteinExistence type="predicted"/>
<dbReference type="PANTHER" id="PTHR33525">
    <property type="match status" value="1"/>
</dbReference>